<accession>A0A7T7WK47</accession>
<dbReference type="Gene3D" id="3.40.630.30">
    <property type="match status" value="1"/>
</dbReference>
<protein>
    <submittedName>
        <fullName evidence="4">N-acetyltransferase</fullName>
        <ecNumber evidence="4">2.3.1.-</ecNumber>
    </submittedName>
</protein>
<dbReference type="AlphaFoldDB" id="A0A7T7WK47"/>
<sequence length="146" mass="16781">MTIIIKAKTEDIDAILEIWFQASLKAHDFIPADYWKNQLLPMRDQYLPLAENYVLKENHTVLGFVSLLKSENILAALFIDPEQQGAGYGRRLVNFLKQQCNQLHLNVYAANTSAVHFYQKQGFKMINQGIDENTGQAELTMSWFKS</sequence>
<dbReference type="GO" id="GO:0016747">
    <property type="term" value="F:acyltransferase activity, transferring groups other than amino-acyl groups"/>
    <property type="evidence" value="ECO:0007669"/>
    <property type="project" value="InterPro"/>
</dbReference>
<evidence type="ECO:0000313" key="4">
    <source>
        <dbReference type="EMBL" id="QQN88919.1"/>
    </source>
</evidence>
<evidence type="ECO:0000313" key="5">
    <source>
        <dbReference type="Proteomes" id="UP000596079"/>
    </source>
</evidence>
<dbReference type="InterPro" id="IPR016181">
    <property type="entry name" value="Acyl_CoA_acyltransferase"/>
</dbReference>
<proteinExistence type="predicted"/>
<dbReference type="PROSITE" id="PS51186">
    <property type="entry name" value="GNAT"/>
    <property type="match status" value="1"/>
</dbReference>
<evidence type="ECO:0000259" key="3">
    <source>
        <dbReference type="PROSITE" id="PS51186"/>
    </source>
</evidence>
<evidence type="ECO:0000256" key="1">
    <source>
        <dbReference type="ARBA" id="ARBA00022679"/>
    </source>
</evidence>
<dbReference type="CDD" id="cd04301">
    <property type="entry name" value="NAT_SF"/>
    <property type="match status" value="1"/>
</dbReference>
<dbReference type="NCBIfam" id="NF007853">
    <property type="entry name" value="PRK10562.1"/>
    <property type="match status" value="1"/>
</dbReference>
<dbReference type="RefSeq" id="WP_180089226.1">
    <property type="nucleotide sequence ID" value="NZ_CP060811.1"/>
</dbReference>
<reference evidence="4 5" key="1">
    <citation type="submission" date="2020-08" db="EMBL/GenBank/DDBJ databases">
        <title>Emergence of ISAba1-mediated novel tet(X) in Acinetobacter variabilis from a chicken farm.</title>
        <authorList>
            <person name="Peng K."/>
            <person name="Li R."/>
        </authorList>
    </citation>
    <scope>NUCLEOTIDE SEQUENCE [LARGE SCALE GENOMIC DNA]</scope>
    <source>
        <strain evidence="4 5">XM9F202-2</strain>
    </source>
</reference>
<organism evidence="4 5">
    <name type="scientific">Acinetobacter variabilis</name>
    <dbReference type="NCBI Taxonomy" id="70346"/>
    <lineage>
        <taxon>Bacteria</taxon>
        <taxon>Pseudomonadati</taxon>
        <taxon>Pseudomonadota</taxon>
        <taxon>Gammaproteobacteria</taxon>
        <taxon>Moraxellales</taxon>
        <taxon>Moraxellaceae</taxon>
        <taxon>Acinetobacter</taxon>
    </lineage>
</organism>
<evidence type="ECO:0000256" key="2">
    <source>
        <dbReference type="ARBA" id="ARBA00023315"/>
    </source>
</evidence>
<gene>
    <name evidence="4" type="ORF">IAQ69_04370</name>
</gene>
<dbReference type="PANTHER" id="PTHR43800:SF1">
    <property type="entry name" value="PEPTIDYL-LYSINE N-ACETYLTRANSFERASE YJAB"/>
    <property type="match status" value="1"/>
</dbReference>
<keyword evidence="1 4" id="KW-0808">Transferase</keyword>
<feature type="domain" description="N-acetyltransferase" evidence="3">
    <location>
        <begin position="3"/>
        <end position="146"/>
    </location>
</feature>
<dbReference type="SUPFAM" id="SSF55729">
    <property type="entry name" value="Acyl-CoA N-acyltransferases (Nat)"/>
    <property type="match status" value="1"/>
</dbReference>
<dbReference type="Pfam" id="PF13673">
    <property type="entry name" value="Acetyltransf_10"/>
    <property type="match status" value="1"/>
</dbReference>
<keyword evidence="2 4" id="KW-0012">Acyltransferase</keyword>
<dbReference type="InterPro" id="IPR000182">
    <property type="entry name" value="GNAT_dom"/>
</dbReference>
<dbReference type="EMBL" id="CP060811">
    <property type="protein sequence ID" value="QQN88919.1"/>
    <property type="molecule type" value="Genomic_DNA"/>
</dbReference>
<dbReference type="EC" id="2.3.1.-" evidence="4"/>
<dbReference type="PANTHER" id="PTHR43800">
    <property type="entry name" value="PEPTIDYL-LYSINE N-ACETYLTRANSFERASE YJAB"/>
    <property type="match status" value="1"/>
</dbReference>
<dbReference type="Proteomes" id="UP000596079">
    <property type="component" value="Chromosome"/>
</dbReference>
<name>A0A7T7WK47_9GAMM</name>